<name>A0ABD1FK85_SALDI</name>
<keyword evidence="2" id="KW-1185">Reference proteome</keyword>
<gene>
    <name evidence="1" type="ORF">AAHA92_33859</name>
</gene>
<evidence type="ECO:0000313" key="1">
    <source>
        <dbReference type="EMBL" id="KAL1531146.1"/>
    </source>
</evidence>
<organism evidence="1 2">
    <name type="scientific">Salvia divinorum</name>
    <name type="common">Maria pastora</name>
    <name type="synonym">Diviner's sage</name>
    <dbReference type="NCBI Taxonomy" id="28513"/>
    <lineage>
        <taxon>Eukaryota</taxon>
        <taxon>Viridiplantae</taxon>
        <taxon>Streptophyta</taxon>
        <taxon>Embryophyta</taxon>
        <taxon>Tracheophyta</taxon>
        <taxon>Spermatophyta</taxon>
        <taxon>Magnoliopsida</taxon>
        <taxon>eudicotyledons</taxon>
        <taxon>Gunneridae</taxon>
        <taxon>Pentapetalae</taxon>
        <taxon>asterids</taxon>
        <taxon>lamiids</taxon>
        <taxon>Lamiales</taxon>
        <taxon>Lamiaceae</taxon>
        <taxon>Nepetoideae</taxon>
        <taxon>Mentheae</taxon>
        <taxon>Salviinae</taxon>
        <taxon>Salvia</taxon>
        <taxon>Salvia subgen. Calosphace</taxon>
    </lineage>
</organism>
<reference evidence="1 2" key="1">
    <citation type="submission" date="2024-06" db="EMBL/GenBank/DDBJ databases">
        <title>A chromosome level genome sequence of Diviner's sage (Salvia divinorum).</title>
        <authorList>
            <person name="Ford S.A."/>
            <person name="Ro D.-K."/>
            <person name="Ness R.W."/>
            <person name="Phillips M.A."/>
        </authorList>
    </citation>
    <scope>NUCLEOTIDE SEQUENCE [LARGE SCALE GENOMIC DNA]</scope>
    <source>
        <strain evidence="1">SAF-2024a</strain>
        <tissue evidence="1">Leaf</tissue>
    </source>
</reference>
<comment type="caution">
    <text evidence="1">The sequence shown here is derived from an EMBL/GenBank/DDBJ whole genome shotgun (WGS) entry which is preliminary data.</text>
</comment>
<dbReference type="EMBL" id="JBEAFC010000015">
    <property type="protein sequence ID" value="KAL1531146.1"/>
    <property type="molecule type" value="Genomic_DNA"/>
</dbReference>
<dbReference type="Gene3D" id="3.30.420.10">
    <property type="entry name" value="Ribonuclease H-like superfamily/Ribonuclease H"/>
    <property type="match status" value="1"/>
</dbReference>
<proteinExistence type="predicted"/>
<dbReference type="Proteomes" id="UP001567538">
    <property type="component" value="Unassembled WGS sequence"/>
</dbReference>
<accession>A0ABD1FK85</accession>
<evidence type="ECO:0000313" key="2">
    <source>
        <dbReference type="Proteomes" id="UP001567538"/>
    </source>
</evidence>
<evidence type="ECO:0008006" key="3">
    <source>
        <dbReference type="Google" id="ProtNLM"/>
    </source>
</evidence>
<protein>
    <recommendedName>
        <fullName evidence="3">Transposase</fullName>
    </recommendedName>
</protein>
<dbReference type="PANTHER" id="PTHR47169">
    <property type="entry name" value="OS01G0541250 PROTEIN"/>
    <property type="match status" value="1"/>
</dbReference>
<dbReference type="InterPro" id="IPR036397">
    <property type="entry name" value="RNaseH_sf"/>
</dbReference>
<dbReference type="PANTHER" id="PTHR47169:SF2">
    <property type="entry name" value="OS01G0541250 PROTEIN"/>
    <property type="match status" value="1"/>
</dbReference>
<dbReference type="AlphaFoldDB" id="A0ABD1FK85"/>
<sequence length="451" mass="50590">MNNHQEKLKYGVHKEAEEAFGVSRKTVYRIWKSAVQQLKRGQPVIVGARVSGYEHKDKFKLDKDKVKSLSVLERSSIRKMASKLEVSKSLMGLWVKQNKLRPHTNAIKPTLTQLNKLARLKWCLSKLGTELLHGKLKYESMHNVIHIDEKWFYITKCSDRPQIGTNGEVLFDGKVGIFPFTVQEAAKRKSKNRPKGTMETKPIKAVTKAVIKECIIKQVIPAIKSKWPSTSTKHIFIQQDNAKPHISERDIDFIEAGTSDGFNINLFLHLSTPNSPPLSTQRCSHASPSIRNGVVIAVVAPASPAVEIQPGLIVMLLNAFVHPRFRSPESNRAINPKFQHLSTPNSPPLSTKRCSHASLSNRNGAVIAVVAPTSPTVEIQPGLIVVLLNAFARPWFRSLDSNRAINPKINLVFVEIEMRLPLFRLCSLSFFSKREIVNRTCVSEAAGRIKE</sequence>